<dbReference type="Pfam" id="PF11268">
    <property type="entry name" value="DUF3071"/>
    <property type="match status" value="1"/>
</dbReference>
<protein>
    <submittedName>
        <fullName evidence="3">Septation protein SepH</fullName>
    </submittedName>
</protein>
<dbReference type="InterPro" id="IPR047682">
    <property type="entry name" value="SepH-like"/>
</dbReference>
<feature type="compositionally biased region" description="Low complexity" evidence="1">
    <location>
        <begin position="244"/>
        <end position="259"/>
    </location>
</feature>
<keyword evidence="4" id="KW-1185">Reference proteome</keyword>
<reference evidence="3" key="1">
    <citation type="submission" date="2022-10" db="EMBL/GenBank/DDBJ databases">
        <title>Rhodococcus sp.75.</title>
        <authorList>
            <person name="Sun M."/>
        </authorList>
    </citation>
    <scope>NUCLEOTIDE SEQUENCE</scope>
    <source>
        <strain evidence="3">75</strain>
    </source>
</reference>
<evidence type="ECO:0000256" key="1">
    <source>
        <dbReference type="SAM" id="MobiDB-lite"/>
    </source>
</evidence>
<evidence type="ECO:0000313" key="3">
    <source>
        <dbReference type="EMBL" id="UZJ24249.1"/>
    </source>
</evidence>
<organism evidence="3 4">
    <name type="scientific">Rhodococcus antarcticus</name>
    <dbReference type="NCBI Taxonomy" id="2987751"/>
    <lineage>
        <taxon>Bacteria</taxon>
        <taxon>Bacillati</taxon>
        <taxon>Actinomycetota</taxon>
        <taxon>Actinomycetes</taxon>
        <taxon>Mycobacteriales</taxon>
        <taxon>Nocardiaceae</taxon>
        <taxon>Rhodococcus</taxon>
    </lineage>
</organism>
<evidence type="ECO:0000259" key="2">
    <source>
        <dbReference type="Pfam" id="PF11268"/>
    </source>
</evidence>
<dbReference type="InterPro" id="IPR021421">
    <property type="entry name" value="DUF3071"/>
</dbReference>
<dbReference type="Proteomes" id="UP001164965">
    <property type="component" value="Chromosome"/>
</dbReference>
<dbReference type="RefSeq" id="WP_265382356.1">
    <property type="nucleotide sequence ID" value="NZ_CP110615.1"/>
</dbReference>
<dbReference type="EMBL" id="CP110615">
    <property type="protein sequence ID" value="UZJ24249.1"/>
    <property type="molecule type" value="Genomic_DNA"/>
</dbReference>
<feature type="compositionally biased region" description="Acidic residues" evidence="1">
    <location>
        <begin position="231"/>
        <end position="243"/>
    </location>
</feature>
<dbReference type="NCBIfam" id="NF040712">
    <property type="entry name" value="SepH"/>
    <property type="match status" value="1"/>
</dbReference>
<proteinExistence type="predicted"/>
<sequence length="283" mass="30859">MRALRVIGLDADGRSVVCEDVERGQQYRLPADEQLRAAARGDLTRLGQIEIELEAQLRPKDIQARIRAGATVEQVAAAAGIPAQRVERYAHPVLLERSRAAEIAQGGHPLRADGPALETLLQVVTQAFAVRGQDLDHARWDAWRGEDGRWVVQLLWRTGRSDNRAHWRFQPGAHGGTITALDDHATELVDPDPTRPLRTVAPVTQLTAAPEQAELVVEAEPAPEPVAEPVAEAEVEVPLDEPADAQPAHEPAAAQGPQHRTPKGRPSMPSWEDVLLGVRSQRG</sequence>
<feature type="region of interest" description="Disordered" evidence="1">
    <location>
        <begin position="219"/>
        <end position="283"/>
    </location>
</feature>
<feature type="domain" description="DUF3071" evidence="2">
    <location>
        <begin position="1"/>
        <end position="169"/>
    </location>
</feature>
<gene>
    <name evidence="3" type="primary">sepH</name>
    <name evidence="3" type="ORF">RHODO2019_13955</name>
</gene>
<accession>A0ABY6NXX2</accession>
<evidence type="ECO:0000313" key="4">
    <source>
        <dbReference type="Proteomes" id="UP001164965"/>
    </source>
</evidence>
<feature type="compositionally biased region" description="Low complexity" evidence="1">
    <location>
        <begin position="219"/>
        <end position="230"/>
    </location>
</feature>
<name>A0ABY6NXX2_9NOCA</name>